<evidence type="ECO:0000256" key="1">
    <source>
        <dbReference type="SAM" id="MobiDB-lite"/>
    </source>
</evidence>
<dbReference type="RefSeq" id="WP_155083757.1">
    <property type="nucleotide sequence ID" value="NZ_WMIA01000008.1"/>
</dbReference>
<dbReference type="PROSITE" id="PS51257">
    <property type="entry name" value="PROKAR_LIPOPROTEIN"/>
    <property type="match status" value="1"/>
</dbReference>
<name>A0A844GV79_9CHRO</name>
<accession>A0A844GV79</accession>
<dbReference type="AlphaFoldDB" id="A0A844GV79"/>
<proteinExistence type="predicted"/>
<feature type="compositionally biased region" description="Acidic residues" evidence="1">
    <location>
        <begin position="366"/>
        <end position="377"/>
    </location>
</feature>
<dbReference type="EMBL" id="WMIA01000008">
    <property type="protein sequence ID" value="MTF38962.1"/>
    <property type="molecule type" value="Genomic_DNA"/>
</dbReference>
<sequence length="523" mass="58982">MGNLRVKTIKYLIPLTLSLSFLIGCQKKPVEEISCAMPEWASENSNYVSNPTLDIAVHVDGSDSMLGYVTIPNSNYTRTIEVLSNSIIGTSNVNVTYHRIGDEKNITRDDFRKIAKSTTFYDSNDGTYKPVSSPIQSAITPPPQGKEKLTVIVTDLEGDDAGRIAEALSKNYLNEGRKNYTIGVWAVKSQFNGTVFNPNTGSAKFIYNTQGKSSEAYRPFYVLFIGEYDKITDSFNEIKKLDSQLQSYSEMFIFPSQNILKEAVNLGNFSTIERNSVLPETGDLQRIYSLTDDNVVVIPKDQNQDTYDLIEVINPTEMQPKINYSVAFPQLATNDNNNYSLFINENNLITQTKVFTYGKNNRNIEEPELEEKEEETNAESTEAKEESQKSTANNQENNTPLENTQEKQNFIENSSNTLRQALIIDNLKLDEQKQNLEFVTNLNLNNLSNPQIYLFEVDLILDDVTSLDWWNDWSVNAGELGDGSKTQNLSIFMNKLKSLSLETLENENGDAVIGRFCIGIQKN</sequence>
<feature type="region of interest" description="Disordered" evidence="1">
    <location>
        <begin position="361"/>
        <end position="405"/>
    </location>
</feature>
<evidence type="ECO:0000313" key="3">
    <source>
        <dbReference type="Proteomes" id="UP000437131"/>
    </source>
</evidence>
<evidence type="ECO:0000313" key="2">
    <source>
        <dbReference type="EMBL" id="MTF38962.1"/>
    </source>
</evidence>
<reference evidence="2 3" key="1">
    <citation type="submission" date="2019-11" db="EMBL/GenBank/DDBJ databases">
        <title>Isolation of a new High Light Tolerant Cyanobacteria.</title>
        <authorList>
            <person name="Dobson Z."/>
            <person name="Vaughn N."/>
            <person name="Vaughn M."/>
            <person name="Fromme P."/>
            <person name="Mazor Y."/>
        </authorList>
    </citation>
    <scope>NUCLEOTIDE SEQUENCE [LARGE SCALE GENOMIC DNA]</scope>
    <source>
        <strain evidence="2 3">0216</strain>
    </source>
</reference>
<gene>
    <name evidence="2" type="ORF">GGC33_08470</name>
</gene>
<organism evidence="2 3">
    <name type="scientific">Cyanobacterium aponinum 0216</name>
    <dbReference type="NCBI Taxonomy" id="2676140"/>
    <lineage>
        <taxon>Bacteria</taxon>
        <taxon>Bacillati</taxon>
        <taxon>Cyanobacteriota</taxon>
        <taxon>Cyanophyceae</taxon>
        <taxon>Oscillatoriophycideae</taxon>
        <taxon>Chroococcales</taxon>
        <taxon>Geminocystaceae</taxon>
        <taxon>Cyanobacterium</taxon>
    </lineage>
</organism>
<evidence type="ECO:0008006" key="4">
    <source>
        <dbReference type="Google" id="ProtNLM"/>
    </source>
</evidence>
<protein>
    <recommendedName>
        <fullName evidence="4">VWFA domain-containing protein</fullName>
    </recommendedName>
</protein>
<dbReference type="Proteomes" id="UP000437131">
    <property type="component" value="Unassembled WGS sequence"/>
</dbReference>
<feature type="compositionally biased region" description="Polar residues" evidence="1">
    <location>
        <begin position="389"/>
        <end position="405"/>
    </location>
</feature>
<comment type="caution">
    <text evidence="2">The sequence shown here is derived from an EMBL/GenBank/DDBJ whole genome shotgun (WGS) entry which is preliminary data.</text>
</comment>